<dbReference type="SUPFAM" id="SSF53474">
    <property type="entry name" value="alpha/beta-Hydrolases"/>
    <property type="match status" value="1"/>
</dbReference>
<sequence length="302" mass="33686">MPFVDIKKKNVTYTIHAVTTVQPDLNLLADQVKLHLYISPNRTTPDQVFSINDTDNWKTSNSEGKNSVAFIIHGFHGAAYEPMFQNIKNAYLSKANWTVIMVDWEKPSRVARYETAVNSALIIASLLAKWISTALVNGYVDASRMHIVGFSMGAHIAGNVGKRVTGGKVAKIFALDPALPIYDKKNITERLHIDDAEFVEVIHTCGNFISFDADLGHVDFYPNGGQFPQPGCLDPRQSTQDVWGLEIITVMVCSHNIALKYFAESIYDEHKFTAVRCDSWREFQTNNCSSTTAPMGYGTTIE</sequence>
<evidence type="ECO:0000256" key="4">
    <source>
        <dbReference type="RuleBase" id="RU004262"/>
    </source>
</evidence>
<evidence type="ECO:0000259" key="5">
    <source>
        <dbReference type="Pfam" id="PF00151"/>
    </source>
</evidence>
<evidence type="ECO:0000313" key="6">
    <source>
        <dbReference type="EMBL" id="KAK7593088.1"/>
    </source>
</evidence>
<dbReference type="InterPro" id="IPR000734">
    <property type="entry name" value="TAG_lipase"/>
</dbReference>
<dbReference type="PANTHER" id="PTHR11610:SF173">
    <property type="entry name" value="LIPASE DOMAIN-CONTAINING PROTEIN-RELATED"/>
    <property type="match status" value="1"/>
</dbReference>
<comment type="similarity">
    <text evidence="2 4">Belongs to the AB hydrolase superfamily. Lipase family.</text>
</comment>
<dbReference type="GO" id="GO:0016298">
    <property type="term" value="F:lipase activity"/>
    <property type="evidence" value="ECO:0007669"/>
    <property type="project" value="InterPro"/>
</dbReference>
<evidence type="ECO:0000256" key="3">
    <source>
        <dbReference type="ARBA" id="ARBA00022525"/>
    </source>
</evidence>
<evidence type="ECO:0000313" key="7">
    <source>
        <dbReference type="Proteomes" id="UP001367676"/>
    </source>
</evidence>
<dbReference type="EMBL" id="JBBCAQ010000020">
    <property type="protein sequence ID" value="KAK7593088.1"/>
    <property type="molecule type" value="Genomic_DNA"/>
</dbReference>
<gene>
    <name evidence="6" type="ORF">V9T40_007840</name>
</gene>
<feature type="domain" description="Lipase" evidence="5">
    <location>
        <begin position="29"/>
        <end position="291"/>
    </location>
</feature>
<dbReference type="Proteomes" id="UP001367676">
    <property type="component" value="Unassembled WGS sequence"/>
</dbReference>
<dbReference type="GO" id="GO:0005615">
    <property type="term" value="C:extracellular space"/>
    <property type="evidence" value="ECO:0007669"/>
    <property type="project" value="TreeGrafter"/>
</dbReference>
<keyword evidence="3" id="KW-0964">Secreted</keyword>
<comment type="caution">
    <text evidence="6">The sequence shown here is derived from an EMBL/GenBank/DDBJ whole genome shotgun (WGS) entry which is preliminary data.</text>
</comment>
<proteinExistence type="inferred from homology"/>
<dbReference type="Pfam" id="PF00151">
    <property type="entry name" value="Lipase"/>
    <property type="match status" value="1"/>
</dbReference>
<name>A0AAN9TKL5_9HEMI</name>
<evidence type="ECO:0000256" key="1">
    <source>
        <dbReference type="ARBA" id="ARBA00004613"/>
    </source>
</evidence>
<dbReference type="PANTHER" id="PTHR11610">
    <property type="entry name" value="LIPASE"/>
    <property type="match status" value="1"/>
</dbReference>
<dbReference type="Gene3D" id="3.40.50.1820">
    <property type="entry name" value="alpha/beta hydrolase"/>
    <property type="match status" value="1"/>
</dbReference>
<protein>
    <recommendedName>
        <fullName evidence="5">Lipase domain-containing protein</fullName>
    </recommendedName>
</protein>
<accession>A0AAN9TKL5</accession>
<evidence type="ECO:0000256" key="2">
    <source>
        <dbReference type="ARBA" id="ARBA00010701"/>
    </source>
</evidence>
<comment type="subcellular location">
    <subcellularLocation>
        <location evidence="1">Secreted</location>
    </subcellularLocation>
</comment>
<organism evidence="6 7">
    <name type="scientific">Parthenolecanium corni</name>
    <dbReference type="NCBI Taxonomy" id="536013"/>
    <lineage>
        <taxon>Eukaryota</taxon>
        <taxon>Metazoa</taxon>
        <taxon>Ecdysozoa</taxon>
        <taxon>Arthropoda</taxon>
        <taxon>Hexapoda</taxon>
        <taxon>Insecta</taxon>
        <taxon>Pterygota</taxon>
        <taxon>Neoptera</taxon>
        <taxon>Paraneoptera</taxon>
        <taxon>Hemiptera</taxon>
        <taxon>Sternorrhyncha</taxon>
        <taxon>Coccoidea</taxon>
        <taxon>Coccidae</taxon>
        <taxon>Parthenolecanium</taxon>
    </lineage>
</organism>
<keyword evidence="7" id="KW-1185">Reference proteome</keyword>
<dbReference type="InterPro" id="IPR029058">
    <property type="entry name" value="AB_hydrolase_fold"/>
</dbReference>
<dbReference type="PRINTS" id="PR00821">
    <property type="entry name" value="TAGLIPASE"/>
</dbReference>
<dbReference type="AlphaFoldDB" id="A0AAN9TKL5"/>
<reference evidence="6 7" key="1">
    <citation type="submission" date="2024-03" db="EMBL/GenBank/DDBJ databases">
        <title>Adaptation during the transition from Ophiocordyceps entomopathogen to insect associate is accompanied by gene loss and intensified selection.</title>
        <authorList>
            <person name="Ward C.M."/>
            <person name="Onetto C.A."/>
            <person name="Borneman A.R."/>
        </authorList>
    </citation>
    <scope>NUCLEOTIDE SEQUENCE [LARGE SCALE GENOMIC DNA]</scope>
    <source>
        <strain evidence="6">AWRI1</strain>
        <tissue evidence="6">Single Adult Female</tissue>
    </source>
</reference>
<dbReference type="GO" id="GO:0016042">
    <property type="term" value="P:lipid catabolic process"/>
    <property type="evidence" value="ECO:0007669"/>
    <property type="project" value="TreeGrafter"/>
</dbReference>
<dbReference type="GO" id="GO:0017171">
    <property type="term" value="F:serine hydrolase activity"/>
    <property type="evidence" value="ECO:0007669"/>
    <property type="project" value="TreeGrafter"/>
</dbReference>
<dbReference type="InterPro" id="IPR013818">
    <property type="entry name" value="Lipase"/>
</dbReference>